<dbReference type="Gene3D" id="3.30.565.10">
    <property type="entry name" value="Histidine kinase-like ATPase, C-terminal domain"/>
    <property type="match status" value="1"/>
</dbReference>
<organism evidence="7 8">
    <name type="scientific">Roseofilum reptotaenium AO1-A</name>
    <dbReference type="NCBI Taxonomy" id="1925591"/>
    <lineage>
        <taxon>Bacteria</taxon>
        <taxon>Bacillati</taxon>
        <taxon>Cyanobacteriota</taxon>
        <taxon>Cyanophyceae</taxon>
        <taxon>Desertifilales</taxon>
        <taxon>Desertifilaceae</taxon>
        <taxon>Roseofilum</taxon>
    </lineage>
</organism>
<accession>A0A1L9QQ95</accession>
<evidence type="ECO:0000256" key="5">
    <source>
        <dbReference type="SAM" id="Phobius"/>
    </source>
</evidence>
<dbReference type="InterPro" id="IPR004358">
    <property type="entry name" value="Sig_transdc_His_kin-like_C"/>
</dbReference>
<dbReference type="Proteomes" id="UP000183940">
    <property type="component" value="Unassembled WGS sequence"/>
</dbReference>
<dbReference type="SMART" id="SM00387">
    <property type="entry name" value="HATPase_c"/>
    <property type="match status" value="1"/>
</dbReference>
<gene>
    <name evidence="7" type="ORF">BI308_14210</name>
</gene>
<comment type="catalytic activity">
    <reaction evidence="1">
        <text>ATP + protein L-histidine = ADP + protein N-phospho-L-histidine.</text>
        <dbReference type="EC" id="2.7.13.3"/>
    </reaction>
</comment>
<evidence type="ECO:0000259" key="6">
    <source>
        <dbReference type="PROSITE" id="PS50109"/>
    </source>
</evidence>
<dbReference type="PANTHER" id="PTHR43065:SF42">
    <property type="entry name" value="TWO-COMPONENT SENSOR PPRA"/>
    <property type="match status" value="1"/>
</dbReference>
<dbReference type="EC" id="2.7.13.3" evidence="2"/>
<dbReference type="GO" id="GO:0004673">
    <property type="term" value="F:protein histidine kinase activity"/>
    <property type="evidence" value="ECO:0007669"/>
    <property type="project" value="UniProtKB-EC"/>
</dbReference>
<evidence type="ECO:0000256" key="2">
    <source>
        <dbReference type="ARBA" id="ARBA00012438"/>
    </source>
</evidence>
<dbReference type="InterPro" id="IPR003594">
    <property type="entry name" value="HATPase_dom"/>
</dbReference>
<keyword evidence="3" id="KW-0808">Transferase</keyword>
<protein>
    <recommendedName>
        <fullName evidence="2">histidine kinase</fullName>
        <ecNumber evidence="2">2.7.13.3</ecNumber>
    </recommendedName>
</protein>
<evidence type="ECO:0000256" key="4">
    <source>
        <dbReference type="ARBA" id="ARBA00023012"/>
    </source>
</evidence>
<dbReference type="PROSITE" id="PS50109">
    <property type="entry name" value="HIS_KIN"/>
    <property type="match status" value="1"/>
</dbReference>
<keyword evidence="5" id="KW-1133">Transmembrane helix</keyword>
<dbReference type="GO" id="GO:0000160">
    <property type="term" value="P:phosphorelay signal transduction system"/>
    <property type="evidence" value="ECO:0007669"/>
    <property type="project" value="UniProtKB-KW"/>
</dbReference>
<dbReference type="InterPro" id="IPR005467">
    <property type="entry name" value="His_kinase_dom"/>
</dbReference>
<dbReference type="AlphaFoldDB" id="A0A1L9QQ95"/>
<keyword evidence="5" id="KW-0812">Transmembrane</keyword>
<keyword evidence="4" id="KW-0902">Two-component regulatory system</keyword>
<sequence>MQKVSKRSAIAVFWIGFIVIIGWCFDIGFLKSVLPGLVTMKANTAFCFHTYSVQNQVAIVIEDNGLGISETSIEKLFDPFFTTKPVGKGTGLGLAISYQIITEKHQGELTCFSQPGKGAKFEITLPLVVEKLHSSKPLG</sequence>
<dbReference type="SUPFAM" id="SSF55874">
    <property type="entry name" value="ATPase domain of HSP90 chaperone/DNA topoisomerase II/histidine kinase"/>
    <property type="match status" value="1"/>
</dbReference>
<feature type="transmembrane region" description="Helical" evidence="5">
    <location>
        <begin position="12"/>
        <end position="30"/>
    </location>
</feature>
<comment type="caution">
    <text evidence="7">The sequence shown here is derived from an EMBL/GenBank/DDBJ whole genome shotgun (WGS) entry which is preliminary data.</text>
</comment>
<keyword evidence="3" id="KW-0418">Kinase</keyword>
<evidence type="ECO:0000256" key="1">
    <source>
        <dbReference type="ARBA" id="ARBA00000085"/>
    </source>
</evidence>
<dbReference type="Pfam" id="PF02518">
    <property type="entry name" value="HATPase_c"/>
    <property type="match status" value="1"/>
</dbReference>
<evidence type="ECO:0000313" key="8">
    <source>
        <dbReference type="Proteomes" id="UP000183940"/>
    </source>
</evidence>
<proteinExistence type="predicted"/>
<dbReference type="STRING" id="1925591.BI308_14210"/>
<keyword evidence="5" id="KW-0472">Membrane</keyword>
<name>A0A1L9QQ95_9CYAN</name>
<evidence type="ECO:0000313" key="7">
    <source>
        <dbReference type="EMBL" id="OJJ24868.1"/>
    </source>
</evidence>
<evidence type="ECO:0000256" key="3">
    <source>
        <dbReference type="ARBA" id="ARBA00022777"/>
    </source>
</evidence>
<feature type="domain" description="Histidine kinase" evidence="6">
    <location>
        <begin position="36"/>
        <end position="129"/>
    </location>
</feature>
<dbReference type="InterPro" id="IPR036890">
    <property type="entry name" value="HATPase_C_sf"/>
</dbReference>
<reference evidence="7" key="1">
    <citation type="submission" date="2016-10" db="EMBL/GenBank/DDBJ databases">
        <title>CRISPR-Cas defence system in Roseofilum reptotaenium: evidence of a bacteriophage-cyanobacterium arms race in the coral black band disease.</title>
        <authorList>
            <person name="Buerger P."/>
            <person name="Wood-Charlson E.M."/>
            <person name="Weynberg K.D."/>
            <person name="Willis B."/>
            <person name="Van Oppen M.J."/>
        </authorList>
    </citation>
    <scope>NUCLEOTIDE SEQUENCE [LARGE SCALE GENOMIC DNA]</scope>
    <source>
        <strain evidence="7">AO1-A</strain>
    </source>
</reference>
<dbReference type="PANTHER" id="PTHR43065">
    <property type="entry name" value="SENSOR HISTIDINE KINASE"/>
    <property type="match status" value="1"/>
</dbReference>
<dbReference type="EMBL" id="MLAW01000024">
    <property type="protein sequence ID" value="OJJ24868.1"/>
    <property type="molecule type" value="Genomic_DNA"/>
</dbReference>
<keyword evidence="8" id="KW-1185">Reference proteome</keyword>
<dbReference type="PRINTS" id="PR00344">
    <property type="entry name" value="BCTRLSENSOR"/>
</dbReference>